<keyword evidence="3" id="KW-1185">Reference proteome</keyword>
<organism evidence="2 3">
    <name type="scientific">Flavobacterium aureirubrum</name>
    <dbReference type="NCBI Taxonomy" id="3133147"/>
    <lineage>
        <taxon>Bacteria</taxon>
        <taxon>Pseudomonadati</taxon>
        <taxon>Bacteroidota</taxon>
        <taxon>Flavobacteriia</taxon>
        <taxon>Flavobacteriales</taxon>
        <taxon>Flavobacteriaceae</taxon>
        <taxon>Flavobacterium</taxon>
    </lineage>
</organism>
<evidence type="ECO:0008006" key="4">
    <source>
        <dbReference type="Google" id="ProtNLM"/>
    </source>
</evidence>
<keyword evidence="1" id="KW-0732">Signal</keyword>
<sequence length="245" mass="27506">MKKFIIVLYLLLCSVLGFAQDVLTKKNGEDISSKVLEVTTTEIKYKKFDNPNGPTFTILKSEVLLIRYENGTKDVFNEPQKPVTQSQAVVERTVSFKKNEIKGNVLALILGSIAVTYERILNEESAVGFALTVPVDDYVFDINYTATAYYRYYFGEKPAAGFFGEAFGMLNSVDDYVYEDNFSSGYERKNLTDFAIGVGLGGKWVTKKGLILELNIGVGRNLFNNQFERDYTIIGRGGVSIGYRF</sequence>
<gene>
    <name evidence="2" type="ORF">WFZ85_03335</name>
</gene>
<protein>
    <recommendedName>
        <fullName evidence="4">DUF3575 domain-containing protein</fullName>
    </recommendedName>
</protein>
<proteinExistence type="predicted"/>
<name>A0ABU9N1N3_9FLAO</name>
<reference evidence="2 3" key="1">
    <citation type="submission" date="2024-03" db="EMBL/GenBank/DDBJ databases">
        <title>Two novel species of the genus Flavobacterium exhibiting potentially degradation of complex polysaccharides.</title>
        <authorList>
            <person name="Lian X."/>
        </authorList>
    </citation>
    <scope>NUCLEOTIDE SEQUENCE [LARGE SCALE GENOMIC DNA]</scope>
    <source>
        <strain evidence="3">j3</strain>
    </source>
</reference>
<dbReference type="Proteomes" id="UP001460072">
    <property type="component" value="Unassembled WGS sequence"/>
</dbReference>
<feature type="chain" id="PRO_5046238300" description="DUF3575 domain-containing protein" evidence="1">
    <location>
        <begin position="20"/>
        <end position="245"/>
    </location>
</feature>
<evidence type="ECO:0000313" key="3">
    <source>
        <dbReference type="Proteomes" id="UP001460072"/>
    </source>
</evidence>
<evidence type="ECO:0000256" key="1">
    <source>
        <dbReference type="SAM" id="SignalP"/>
    </source>
</evidence>
<evidence type="ECO:0000313" key="2">
    <source>
        <dbReference type="EMBL" id="MEM0541637.1"/>
    </source>
</evidence>
<accession>A0ABU9N1N3</accession>
<dbReference type="RefSeq" id="WP_342694865.1">
    <property type="nucleotide sequence ID" value="NZ_JBCGDO010000002.1"/>
</dbReference>
<comment type="caution">
    <text evidence="2">The sequence shown here is derived from an EMBL/GenBank/DDBJ whole genome shotgun (WGS) entry which is preliminary data.</text>
</comment>
<dbReference type="EMBL" id="JBCGDO010000002">
    <property type="protein sequence ID" value="MEM0541637.1"/>
    <property type="molecule type" value="Genomic_DNA"/>
</dbReference>
<feature type="signal peptide" evidence="1">
    <location>
        <begin position="1"/>
        <end position="19"/>
    </location>
</feature>